<name>A0A8X6G728_TRICU</name>
<sequence length="121" mass="13649">MWCSRFPGGKKVKVGKFIQVNDVLDAPPDLKDASANSIFNFYCCDLCGENYSFSSKGFSSHRVSIHRIGVLKERTLDRFGHPFKPLETEDPTASQINPEDLDEQCKLEWALKDSALMYAAK</sequence>
<comment type="caution">
    <text evidence="1">The sequence shown here is derived from an EMBL/GenBank/DDBJ whole genome shotgun (WGS) entry which is preliminary data.</text>
</comment>
<proteinExistence type="predicted"/>
<gene>
    <name evidence="1" type="ORF">TNCT_205251</name>
</gene>
<dbReference type="Proteomes" id="UP000887116">
    <property type="component" value="Unassembled WGS sequence"/>
</dbReference>
<organism evidence="1 2">
    <name type="scientific">Trichonephila clavata</name>
    <name type="common">Joro spider</name>
    <name type="synonym">Nephila clavata</name>
    <dbReference type="NCBI Taxonomy" id="2740835"/>
    <lineage>
        <taxon>Eukaryota</taxon>
        <taxon>Metazoa</taxon>
        <taxon>Ecdysozoa</taxon>
        <taxon>Arthropoda</taxon>
        <taxon>Chelicerata</taxon>
        <taxon>Arachnida</taxon>
        <taxon>Araneae</taxon>
        <taxon>Araneomorphae</taxon>
        <taxon>Entelegynae</taxon>
        <taxon>Araneoidea</taxon>
        <taxon>Nephilidae</taxon>
        <taxon>Trichonephila</taxon>
    </lineage>
</organism>
<keyword evidence="2" id="KW-1185">Reference proteome</keyword>
<reference evidence="1" key="1">
    <citation type="submission" date="2020-07" db="EMBL/GenBank/DDBJ databases">
        <title>Multicomponent nature underlies the extraordinary mechanical properties of spider dragline silk.</title>
        <authorList>
            <person name="Kono N."/>
            <person name="Nakamura H."/>
            <person name="Mori M."/>
            <person name="Yoshida Y."/>
            <person name="Ohtoshi R."/>
            <person name="Malay A.D."/>
            <person name="Moran D.A.P."/>
            <person name="Tomita M."/>
            <person name="Numata K."/>
            <person name="Arakawa K."/>
        </authorList>
    </citation>
    <scope>NUCLEOTIDE SEQUENCE</scope>
</reference>
<dbReference type="OrthoDB" id="10385177at2759"/>
<dbReference type="AlphaFoldDB" id="A0A8X6G728"/>
<accession>A0A8X6G728</accession>
<evidence type="ECO:0000313" key="2">
    <source>
        <dbReference type="Proteomes" id="UP000887116"/>
    </source>
</evidence>
<protein>
    <submittedName>
        <fullName evidence="1">Uncharacterized protein</fullName>
    </submittedName>
</protein>
<evidence type="ECO:0000313" key="1">
    <source>
        <dbReference type="EMBL" id="GFQ95774.1"/>
    </source>
</evidence>
<dbReference type="EMBL" id="BMAO01034319">
    <property type="protein sequence ID" value="GFQ95774.1"/>
    <property type="molecule type" value="Genomic_DNA"/>
</dbReference>